<feature type="compositionally biased region" description="Basic residues" evidence="1">
    <location>
        <begin position="171"/>
        <end position="181"/>
    </location>
</feature>
<dbReference type="AlphaFoldDB" id="A0A8K0IBP2"/>
<sequence>MRTGFSSKHSKKNSDEERSKKKKMRSTKRRRHDSSSSSYSSGSEIDARSRKKRNQREPKRPEKMRKESNKPVKKKSRKTRYRRDASLSSSSRSCSTCRGRSSSSGGSESDSGRSRSRARGNKKVKLRERIRSRSPPRADRKAKLRGRSRSSSPPARADRKVISRDRSRSKGRERRRSRRMSSKRDGGRYLSRSCSSCEGRSRSSREEKGKEVDQPKRLKSALVVTKESEEMETLGSRSYSESQSHSEGKGKEVDQPRQLKSALVVTKESEEMEGIRRRDKIIQCYDDLGRSVDAYEQALDDRQVELGGEKHSTDTWVEDTAYVKGDKHVLTKLDTEPAKNADFGNYDSTRKISGDSVNAGSSEPEDLELLLRQKALANFRKFRGGFLAQKNTSGDQKDESIQTELCKDAGRFDEAKDTIVSSNCKSTSSLECQASIQGGIPMTQPRIRSIVNIPTENGDGNSIICCQNASESSRPAVDRIVTSAADGQTTPNHLKSKEEPLDKLLSGKTLSAKDIQDKMTVAEPGSSATIGDELKIADGSASGASACLNVKNGNKLAEEDTTGSHFEQKTFSRMHDGEMVQVSYKVYIPNKSPALARRQLQR</sequence>
<accession>A0A8K0IBP2</accession>
<evidence type="ECO:0000313" key="3">
    <source>
        <dbReference type="Proteomes" id="UP000797356"/>
    </source>
</evidence>
<protein>
    <submittedName>
        <fullName evidence="2">Serine/arginine repetitive matrix protein 2</fullName>
    </submittedName>
</protein>
<dbReference type="Proteomes" id="UP000797356">
    <property type="component" value="Chromosome 6"/>
</dbReference>
<comment type="caution">
    <text evidence="2">The sequence shown here is derived from an EMBL/GenBank/DDBJ whole genome shotgun (WGS) entry which is preliminary data.</text>
</comment>
<gene>
    <name evidence="2" type="ORF">COCNU_06G012330</name>
</gene>
<organism evidence="2 3">
    <name type="scientific">Cocos nucifera</name>
    <name type="common">Coconut palm</name>
    <dbReference type="NCBI Taxonomy" id="13894"/>
    <lineage>
        <taxon>Eukaryota</taxon>
        <taxon>Viridiplantae</taxon>
        <taxon>Streptophyta</taxon>
        <taxon>Embryophyta</taxon>
        <taxon>Tracheophyta</taxon>
        <taxon>Spermatophyta</taxon>
        <taxon>Magnoliopsida</taxon>
        <taxon>Liliopsida</taxon>
        <taxon>Arecaceae</taxon>
        <taxon>Arecoideae</taxon>
        <taxon>Cocoseae</taxon>
        <taxon>Attaleinae</taxon>
        <taxon>Cocos</taxon>
    </lineage>
</organism>
<reference evidence="2" key="1">
    <citation type="journal article" date="2017" name="Gigascience">
        <title>The genome draft of coconut (Cocos nucifera).</title>
        <authorList>
            <person name="Xiao Y."/>
            <person name="Xu P."/>
            <person name="Fan H."/>
            <person name="Baudouin L."/>
            <person name="Xia W."/>
            <person name="Bocs S."/>
            <person name="Xu J."/>
            <person name="Li Q."/>
            <person name="Guo A."/>
            <person name="Zhou L."/>
            <person name="Li J."/>
            <person name="Wu Y."/>
            <person name="Ma Z."/>
            <person name="Armero A."/>
            <person name="Issali A.E."/>
            <person name="Liu N."/>
            <person name="Peng M."/>
            <person name="Yang Y."/>
        </authorList>
    </citation>
    <scope>NUCLEOTIDE SEQUENCE</scope>
    <source>
        <tissue evidence="2">Spear leaf of Hainan Tall coconut</tissue>
    </source>
</reference>
<feature type="compositionally biased region" description="Basic residues" evidence="1">
    <location>
        <begin position="71"/>
        <end position="81"/>
    </location>
</feature>
<feature type="compositionally biased region" description="Basic and acidic residues" evidence="1">
    <location>
        <begin position="127"/>
        <end position="141"/>
    </location>
</feature>
<evidence type="ECO:0000313" key="2">
    <source>
        <dbReference type="EMBL" id="KAG1347404.1"/>
    </source>
</evidence>
<dbReference type="PANTHER" id="PTHR36808:SF1">
    <property type="entry name" value="TRANSCRIPTIONAL REGULATOR ATRX-LIKE PROTEIN"/>
    <property type="match status" value="1"/>
</dbReference>
<feature type="region of interest" description="Disordered" evidence="1">
    <location>
        <begin position="1"/>
        <end position="272"/>
    </location>
</feature>
<evidence type="ECO:0000256" key="1">
    <source>
        <dbReference type="SAM" id="MobiDB-lite"/>
    </source>
</evidence>
<feature type="compositionally biased region" description="Basic residues" evidence="1">
    <location>
        <begin position="114"/>
        <end position="126"/>
    </location>
</feature>
<feature type="compositionally biased region" description="Low complexity" evidence="1">
    <location>
        <begin position="86"/>
        <end position="109"/>
    </location>
</feature>
<dbReference type="PANTHER" id="PTHR36808">
    <property type="entry name" value="TRANSCRIPTIONAL REGULATOR ATRX-LIKE PROTEIN"/>
    <property type="match status" value="1"/>
</dbReference>
<name>A0A8K0IBP2_COCNU</name>
<feature type="compositionally biased region" description="Basic and acidic residues" evidence="1">
    <location>
        <begin position="156"/>
        <end position="170"/>
    </location>
</feature>
<keyword evidence="3" id="KW-1185">Reference proteome</keyword>
<feature type="compositionally biased region" description="Basic and acidic residues" evidence="1">
    <location>
        <begin position="55"/>
        <end position="70"/>
    </location>
</feature>
<feature type="compositionally biased region" description="Basic residues" evidence="1">
    <location>
        <begin position="20"/>
        <end position="32"/>
    </location>
</feature>
<dbReference type="EMBL" id="CM017877">
    <property type="protein sequence ID" value="KAG1347404.1"/>
    <property type="molecule type" value="Genomic_DNA"/>
</dbReference>
<dbReference type="OrthoDB" id="786617at2759"/>
<feature type="compositionally biased region" description="Basic and acidic residues" evidence="1">
    <location>
        <begin position="244"/>
        <end position="257"/>
    </location>
</feature>
<feature type="compositionally biased region" description="Basic and acidic residues" evidence="1">
    <location>
        <begin position="199"/>
        <end position="216"/>
    </location>
</feature>
<reference evidence="2" key="2">
    <citation type="submission" date="2019-07" db="EMBL/GenBank/DDBJ databases">
        <authorList>
            <person name="Yang Y."/>
            <person name="Bocs S."/>
            <person name="Baudouin L."/>
        </authorList>
    </citation>
    <scope>NUCLEOTIDE SEQUENCE</scope>
    <source>
        <tissue evidence="2">Spear leaf of Hainan Tall coconut</tissue>
    </source>
</reference>
<proteinExistence type="predicted"/>